<dbReference type="STRING" id="886293.Sinac_6624"/>
<feature type="region of interest" description="Disordered" evidence="1">
    <location>
        <begin position="405"/>
        <end position="424"/>
    </location>
</feature>
<protein>
    <submittedName>
        <fullName evidence="3">Putative pre-peptidase</fullName>
    </submittedName>
</protein>
<gene>
    <name evidence="3" type="ordered locus">Sinac_6624</name>
</gene>
<accession>L0DMU0</accession>
<organism evidence="3 4">
    <name type="scientific">Singulisphaera acidiphila (strain ATCC BAA-1392 / DSM 18658 / VKM B-2454 / MOB10)</name>
    <dbReference type="NCBI Taxonomy" id="886293"/>
    <lineage>
        <taxon>Bacteria</taxon>
        <taxon>Pseudomonadati</taxon>
        <taxon>Planctomycetota</taxon>
        <taxon>Planctomycetia</taxon>
        <taxon>Isosphaerales</taxon>
        <taxon>Isosphaeraceae</taxon>
        <taxon>Singulisphaera</taxon>
    </lineage>
</organism>
<sequence>MTIPLRSAPLIVLLFGILGAPRPGHAQWPQAKLTGLSRLGSRVGESVDVTLNGTDLEGVHSLWFDHPGIRAFHLKGTTFRVASAPGTPLGHHDIRAVGTYGVTNPRTFVLGDRPETVETEPNNVVSQANIVTLNSVINGQITATDVDVFGFDGKAGQRLLIELTAERLDSRLDATIHILNADGRELAECRDALGVDPFLDLTLPADGRYFIKVHDVVYGGSADHSYRLSLSDGPHLDAILPTVATPGVPTSFTLIGRNLGGTPAPDLLIDGRPIERKTVTITPPASGEIDPLAPSLRFFPSPAAPRRGFEYVLALPSGTSNPLFIAEATEPVVLEAEPNNDDEHAQAVTLPCDISGTFGAPNDSDIYRFSARKGEVWWIEATAERLGSPADPAFLIQQVVAKAPPKDLGSAEDTPDPGGGPRFGVGSVDASLRWTVPEDGTYQVVINDLYASQRGDPRLVYRLNIRPERPDFRLFVVPASTTLVDSLTIAAGGRATAYVLAWRTDGFAGPIHVEAVDLPPGVRCEPVTIATGQVVAPVVFEAEDGAKPRVGTVQLIGRSRFGDRKDELHYVSGATKLGPDLTHQAIAGTMIWPPGNPLTPTMAPARVSRGFVLAVVEAGPLTLAASPQTFIVAQGHQLNVPLTVTRRNAFAEAVTVTAADLPANVVNGTATIAKAEASGTLPLFVAKTVAPGDYTFVVRGTGPFPFSKDPNAKTKPNITLNEPSNAIRLVVRPAPVTLTVNNKGGALKPGGTLEVDLTVARQGGFADDLTVTLTAPPALKLSAAPVTIAASQTTAKFVVQAADDSPVGAAAGVAVRAVATVRGESIEVDEPLVLTLGK</sequence>
<keyword evidence="4" id="KW-1185">Reference proteome</keyword>
<dbReference type="eggNOG" id="COG3064">
    <property type="taxonomic scope" value="Bacteria"/>
</dbReference>
<evidence type="ECO:0000259" key="2">
    <source>
        <dbReference type="Pfam" id="PF04151"/>
    </source>
</evidence>
<dbReference type="RefSeq" id="WP_015249781.1">
    <property type="nucleotide sequence ID" value="NC_019892.1"/>
</dbReference>
<dbReference type="EMBL" id="CP003364">
    <property type="protein sequence ID" value="AGA30699.1"/>
    <property type="molecule type" value="Genomic_DNA"/>
</dbReference>
<reference evidence="3 4" key="1">
    <citation type="submission" date="2012-02" db="EMBL/GenBank/DDBJ databases">
        <title>Complete sequence of chromosome of Singulisphaera acidiphila DSM 18658.</title>
        <authorList>
            <consortium name="US DOE Joint Genome Institute (JGI-PGF)"/>
            <person name="Lucas S."/>
            <person name="Copeland A."/>
            <person name="Lapidus A."/>
            <person name="Glavina del Rio T."/>
            <person name="Dalin E."/>
            <person name="Tice H."/>
            <person name="Bruce D."/>
            <person name="Goodwin L."/>
            <person name="Pitluck S."/>
            <person name="Peters L."/>
            <person name="Ovchinnikova G."/>
            <person name="Chertkov O."/>
            <person name="Kyrpides N."/>
            <person name="Mavromatis K."/>
            <person name="Ivanova N."/>
            <person name="Brettin T."/>
            <person name="Detter J.C."/>
            <person name="Han C."/>
            <person name="Larimer F."/>
            <person name="Land M."/>
            <person name="Hauser L."/>
            <person name="Markowitz V."/>
            <person name="Cheng J.-F."/>
            <person name="Hugenholtz P."/>
            <person name="Woyke T."/>
            <person name="Wu D."/>
            <person name="Tindall B."/>
            <person name="Pomrenke H."/>
            <person name="Brambilla E."/>
            <person name="Klenk H.-P."/>
            <person name="Eisen J.A."/>
        </authorList>
    </citation>
    <scope>NUCLEOTIDE SEQUENCE [LARGE SCALE GENOMIC DNA]</scope>
    <source>
        <strain evidence="4">ATCC BAA-1392 / DSM 18658 / VKM B-2454 / MOB10</strain>
    </source>
</reference>
<dbReference type="Proteomes" id="UP000010798">
    <property type="component" value="Chromosome"/>
</dbReference>
<dbReference type="InterPro" id="IPR007280">
    <property type="entry name" value="Peptidase_C_arc/bac"/>
</dbReference>
<dbReference type="AlphaFoldDB" id="L0DMU0"/>
<evidence type="ECO:0000313" key="4">
    <source>
        <dbReference type="Proteomes" id="UP000010798"/>
    </source>
</evidence>
<dbReference type="HOGENOM" id="CLU_369081_0_0_0"/>
<feature type="domain" description="Peptidase C-terminal archaeal/bacterial" evidence="2">
    <location>
        <begin position="145"/>
        <end position="214"/>
    </location>
</feature>
<evidence type="ECO:0000256" key="1">
    <source>
        <dbReference type="SAM" id="MobiDB-lite"/>
    </source>
</evidence>
<dbReference type="Pfam" id="PF04151">
    <property type="entry name" value="PPC"/>
    <property type="match status" value="1"/>
</dbReference>
<name>L0DMU0_SINAD</name>
<dbReference type="OrthoDB" id="237792at2"/>
<proteinExistence type="predicted"/>
<dbReference type="Gene3D" id="2.60.120.380">
    <property type="match status" value="2"/>
</dbReference>
<dbReference type="KEGG" id="saci:Sinac_6624"/>
<evidence type="ECO:0000313" key="3">
    <source>
        <dbReference type="EMBL" id="AGA30699.1"/>
    </source>
</evidence>